<accession>A0A8G0LIH3</accession>
<dbReference type="Proteomes" id="UP000826661">
    <property type="component" value="Chromosome V"/>
</dbReference>
<dbReference type="AlphaFoldDB" id="A0A8G0LIH3"/>
<gene>
    <name evidence="1" type="ORF">H0G86_009920</name>
</gene>
<evidence type="ECO:0000313" key="1">
    <source>
        <dbReference type="EMBL" id="QYT02938.1"/>
    </source>
</evidence>
<keyword evidence="2" id="KW-1185">Reference proteome</keyword>
<dbReference type="EMBL" id="CP075868">
    <property type="protein sequence ID" value="QYT02938.1"/>
    <property type="molecule type" value="Genomic_DNA"/>
</dbReference>
<name>A0A8G0LIH3_9HYPO</name>
<organism evidence="1 2">
    <name type="scientific">Trichoderma simmonsii</name>
    <dbReference type="NCBI Taxonomy" id="1491479"/>
    <lineage>
        <taxon>Eukaryota</taxon>
        <taxon>Fungi</taxon>
        <taxon>Dikarya</taxon>
        <taxon>Ascomycota</taxon>
        <taxon>Pezizomycotina</taxon>
        <taxon>Sordariomycetes</taxon>
        <taxon>Hypocreomycetidae</taxon>
        <taxon>Hypocreales</taxon>
        <taxon>Hypocreaceae</taxon>
        <taxon>Trichoderma</taxon>
    </lineage>
</organism>
<protein>
    <submittedName>
        <fullName evidence="1">Uncharacterized protein</fullName>
    </submittedName>
</protein>
<proteinExistence type="predicted"/>
<evidence type="ECO:0000313" key="2">
    <source>
        <dbReference type="Proteomes" id="UP000826661"/>
    </source>
</evidence>
<reference evidence="1 2" key="1">
    <citation type="journal article" date="2021" name="BMC Genomics">
        <title>Telomere-to-telomere genome assembly of asparaginase-producing Trichoderma simmonsii.</title>
        <authorList>
            <person name="Chung D."/>
            <person name="Kwon Y.M."/>
            <person name="Yang Y."/>
        </authorList>
    </citation>
    <scope>NUCLEOTIDE SEQUENCE [LARGE SCALE GENOMIC DNA]</scope>
    <source>
        <strain evidence="1 2">GH-Sj1</strain>
    </source>
</reference>
<sequence length="132" mass="14910">MDDIITHLPNRANILYDEYLDQGTALPGSLREKKNAQLSAIARDEETAIIEAEREKNSGPEADHDISMGKLRDILLKRIQTTIHIDFTLSVNHRAHGDVHDWARGSLNVSDMKTVNERNDETPWAPSLTRPT</sequence>